<accession>Q9YG28</accession>
<organism evidence="2 3">
    <name type="scientific">Aeropyrum pernix (strain ATCC 700893 / DSM 11879 / JCM 9820 / NBRC 100138 / K1)</name>
    <dbReference type="NCBI Taxonomy" id="272557"/>
    <lineage>
        <taxon>Archaea</taxon>
        <taxon>Thermoproteota</taxon>
        <taxon>Thermoprotei</taxon>
        <taxon>Desulfurococcales</taxon>
        <taxon>Desulfurococcaceae</taxon>
        <taxon>Aeropyrum</taxon>
    </lineage>
</organism>
<evidence type="ECO:0000313" key="2">
    <source>
        <dbReference type="EMBL" id="BAA78982.2"/>
    </source>
</evidence>
<proteinExistence type="predicted"/>
<dbReference type="InterPro" id="IPR000241">
    <property type="entry name" value="RlmKL-like_Mtase"/>
</dbReference>
<dbReference type="PIR" id="D72760">
    <property type="entry name" value="D72760"/>
</dbReference>
<keyword evidence="3" id="KW-1185">Reference proteome</keyword>
<dbReference type="KEGG" id="ape:APE_0073.1"/>
<dbReference type="Gene3D" id="3.40.50.150">
    <property type="entry name" value="Vaccinia Virus protein VP39"/>
    <property type="match status" value="1"/>
</dbReference>
<evidence type="ECO:0000313" key="3">
    <source>
        <dbReference type="Proteomes" id="UP000002518"/>
    </source>
</evidence>
<dbReference type="Proteomes" id="UP000002518">
    <property type="component" value="Chromosome"/>
</dbReference>
<dbReference type="EMBL" id="BA000002">
    <property type="protein sequence ID" value="BAA78982.2"/>
    <property type="molecule type" value="Genomic_DNA"/>
</dbReference>
<dbReference type="STRING" id="272557.APE_0073.1"/>
<dbReference type="Pfam" id="PF01170">
    <property type="entry name" value="UPF0020"/>
    <property type="match status" value="1"/>
</dbReference>
<reference evidence="2 3" key="1">
    <citation type="journal article" date="1999" name="DNA Res.">
        <title>Complete genome sequence of an aerobic hyper-thermophilic crenarchaeon, Aeropyrum pernix K1.</title>
        <authorList>
            <person name="Kawarabayasi Y."/>
            <person name="Hino Y."/>
            <person name="Horikawa H."/>
            <person name="Yamazaki S."/>
            <person name="Haikawa Y."/>
            <person name="Jin-no K."/>
            <person name="Takahashi M."/>
            <person name="Sekine M."/>
            <person name="Baba S."/>
            <person name="Ankai A."/>
            <person name="Kosugi H."/>
            <person name="Hosoyama A."/>
            <person name="Fukui S."/>
            <person name="Nagai Y."/>
            <person name="Nishijima K."/>
            <person name="Nakazawa H."/>
            <person name="Takamiya M."/>
            <person name="Masuda S."/>
            <person name="Funahashi T."/>
            <person name="Tanaka T."/>
            <person name="Kudoh Y."/>
            <person name="Yamazaki J."/>
            <person name="Kushida N."/>
            <person name="Oguchi A."/>
            <person name="Aoki K."/>
            <person name="Kubota K."/>
            <person name="Nakamura Y."/>
            <person name="Nomura N."/>
            <person name="Sako Y."/>
            <person name="Kikuchi H."/>
        </authorList>
    </citation>
    <scope>NUCLEOTIDE SEQUENCE [LARGE SCALE GENOMIC DNA]</scope>
    <source>
        <strain evidence="3">ATCC 700893 / DSM 11879 / JCM 9820 / NBRC 100138 / K1</strain>
    </source>
</reference>
<dbReference type="EnsemblBacteria" id="BAA78982">
    <property type="protein sequence ID" value="BAA78982"/>
    <property type="gene ID" value="APE_0073.1"/>
</dbReference>
<dbReference type="RefSeq" id="WP_010865468.1">
    <property type="nucleotide sequence ID" value="NC_000854.2"/>
</dbReference>
<dbReference type="eggNOG" id="arCOG00889">
    <property type="taxonomic scope" value="Archaea"/>
</dbReference>
<sequence>MIPAIERLGRSEVVEISARSSDLEWGRRRPEYSIFWWPGRRLVGGVRAVLAALSVPDPGVVVDAVDGRGFEKIRSYTSGKLIVDPFSGGGTIPLEASRMGYKAIGLDSNPYAVSVAKASSTLLDGRCRGKAVCLLEAAQRAWRKVSSLWCGDWFCIIHILLARCPPCEAPAWVSRWRNGSYLVLDEGGLKTVSGIRVTPNKPRVSLPEGLPEEAPGYVAYAAEVLTPKGRRWVYLGDGKLGEMVAKYLRSTLPAARSLTEALSGFPVPPGKETSKLLASGISDFKYLYTPRQLATISAFLGEAAQADCSLEAACIAGSSSRAASLLAMYYQPARRVNLAFVLKTYWLPINPVELNPLANTCMPETPRIHCKPVGRGGIWGLIKRYIRGCGESGSSPEFRVWDSHRGLPEGIRPYAVVTDPPYPGMQSYGQLSLVYSLPHVLSGLPAPHSWSEIDSMSRSYVEDLSRALSASGSLVESGGYMVLLLSSGTNRGATIIARLVYSLANDSLKLVTILPLAGESPGRLGRSLNKVVYVVVFKRGTPYSRNPLKPLEWTAEVAEAAGYGPKEASVSREIASILASKLEDLLETSSQCCRQY</sequence>
<dbReference type="InterPro" id="IPR029063">
    <property type="entry name" value="SAM-dependent_MTases_sf"/>
</dbReference>
<protein>
    <recommendedName>
        <fullName evidence="1">Ribosomal RNA large subunit methyltransferase K/L-like methyltransferase domain-containing protein</fullName>
    </recommendedName>
</protein>
<name>Q9YG28_AERPE</name>
<dbReference type="REBASE" id="4175">
    <property type="entry name" value="M.ApeKORF73P"/>
</dbReference>
<gene>
    <name evidence="2" type="ordered locus">APE_0073.1</name>
</gene>
<dbReference type="SUPFAM" id="SSF53335">
    <property type="entry name" value="S-adenosyl-L-methionine-dependent methyltransferases"/>
    <property type="match status" value="2"/>
</dbReference>
<dbReference type="AlphaFoldDB" id="Q9YG28"/>
<dbReference type="GeneID" id="1445624"/>
<feature type="domain" description="Ribosomal RNA large subunit methyltransferase K/L-like methyltransferase" evidence="1">
    <location>
        <begin position="75"/>
        <end position="134"/>
    </location>
</feature>
<evidence type="ECO:0000259" key="1">
    <source>
        <dbReference type="Pfam" id="PF01170"/>
    </source>
</evidence>